<proteinExistence type="predicted"/>
<organism evidence="1 2">
    <name type="scientific">Brassica carinata</name>
    <name type="common">Ethiopian mustard</name>
    <name type="synonym">Abyssinian cabbage</name>
    <dbReference type="NCBI Taxonomy" id="52824"/>
    <lineage>
        <taxon>Eukaryota</taxon>
        <taxon>Viridiplantae</taxon>
        <taxon>Streptophyta</taxon>
        <taxon>Embryophyta</taxon>
        <taxon>Tracheophyta</taxon>
        <taxon>Spermatophyta</taxon>
        <taxon>Magnoliopsida</taxon>
        <taxon>eudicotyledons</taxon>
        <taxon>Gunneridae</taxon>
        <taxon>Pentapetalae</taxon>
        <taxon>rosids</taxon>
        <taxon>malvids</taxon>
        <taxon>Brassicales</taxon>
        <taxon>Brassicaceae</taxon>
        <taxon>Brassiceae</taxon>
        <taxon>Brassica</taxon>
    </lineage>
</organism>
<keyword evidence="2" id="KW-1185">Reference proteome</keyword>
<dbReference type="AlphaFoldDB" id="A0A8X7PZU3"/>
<dbReference type="Proteomes" id="UP000886595">
    <property type="component" value="Unassembled WGS sequence"/>
</dbReference>
<protein>
    <submittedName>
        <fullName evidence="1">Uncharacterized protein</fullName>
    </submittedName>
</protein>
<dbReference type="EMBL" id="JAAMPC010000015">
    <property type="protein sequence ID" value="KAG2259932.1"/>
    <property type="molecule type" value="Genomic_DNA"/>
</dbReference>
<evidence type="ECO:0000313" key="2">
    <source>
        <dbReference type="Proteomes" id="UP000886595"/>
    </source>
</evidence>
<sequence>MGVKAAPFNTHKNSACEICGRDRRRLLLSGFDDLTDSGSLESNTNNNNSVGSVFFPLRRCSKRKEL</sequence>
<evidence type="ECO:0000313" key="1">
    <source>
        <dbReference type="EMBL" id="KAG2259932.1"/>
    </source>
</evidence>
<reference evidence="1 2" key="1">
    <citation type="submission" date="2020-02" db="EMBL/GenBank/DDBJ databases">
        <authorList>
            <person name="Ma Q."/>
            <person name="Huang Y."/>
            <person name="Song X."/>
            <person name="Pei D."/>
        </authorList>
    </citation>
    <scope>NUCLEOTIDE SEQUENCE [LARGE SCALE GENOMIC DNA]</scope>
    <source>
        <strain evidence="1">Sxm20200214</strain>
        <tissue evidence="1">Leaf</tissue>
    </source>
</reference>
<accession>A0A8X7PZU3</accession>
<comment type="caution">
    <text evidence="1">The sequence shown here is derived from an EMBL/GenBank/DDBJ whole genome shotgun (WGS) entry which is preliminary data.</text>
</comment>
<gene>
    <name evidence="1" type="ORF">Bca52824_079226</name>
</gene>
<name>A0A8X7PZU3_BRACI</name>